<dbReference type="GeneID" id="19398398"/>
<dbReference type="InterPro" id="IPR011008">
    <property type="entry name" value="Dimeric_a/b-barrel"/>
</dbReference>
<dbReference type="OrthoDB" id="3830014at2759"/>
<dbReference type="RefSeq" id="XP_008020913.1">
    <property type="nucleotide sequence ID" value="XM_008022722.1"/>
</dbReference>
<dbReference type="eggNOG" id="ENOG502STNI">
    <property type="taxonomic scope" value="Eukaryota"/>
</dbReference>
<evidence type="ECO:0000313" key="2">
    <source>
        <dbReference type="Proteomes" id="UP000016935"/>
    </source>
</evidence>
<dbReference type="EMBL" id="KB908481">
    <property type="protein sequence ID" value="EOA91889.1"/>
    <property type="molecule type" value="Genomic_DNA"/>
</dbReference>
<dbReference type="HOGENOM" id="CLU_120569_1_1_1"/>
<gene>
    <name evidence="1" type="ORF">SETTUDRAFT_162450</name>
</gene>
<evidence type="ECO:0000313" key="1">
    <source>
        <dbReference type="EMBL" id="EOA91889.1"/>
    </source>
</evidence>
<organism evidence="1 2">
    <name type="scientific">Exserohilum turcicum (strain 28A)</name>
    <name type="common">Northern leaf blight fungus</name>
    <name type="synonym">Setosphaeria turcica</name>
    <dbReference type="NCBI Taxonomy" id="671987"/>
    <lineage>
        <taxon>Eukaryota</taxon>
        <taxon>Fungi</taxon>
        <taxon>Dikarya</taxon>
        <taxon>Ascomycota</taxon>
        <taxon>Pezizomycotina</taxon>
        <taxon>Dothideomycetes</taxon>
        <taxon>Pleosporomycetidae</taxon>
        <taxon>Pleosporales</taxon>
        <taxon>Pleosporineae</taxon>
        <taxon>Pleosporaceae</taxon>
        <taxon>Exserohilum</taxon>
    </lineage>
</organism>
<keyword evidence="2" id="KW-1185">Reference proteome</keyword>
<dbReference type="SUPFAM" id="SSF54909">
    <property type="entry name" value="Dimeric alpha+beta barrel"/>
    <property type="match status" value="1"/>
</dbReference>
<accession>R0KSD0</accession>
<evidence type="ECO:0008006" key="3">
    <source>
        <dbReference type="Google" id="ProtNLM"/>
    </source>
</evidence>
<reference evidence="1 2" key="1">
    <citation type="journal article" date="2012" name="PLoS Pathog.">
        <title>Diverse lifestyles and strategies of plant pathogenesis encoded in the genomes of eighteen Dothideomycetes fungi.</title>
        <authorList>
            <person name="Ohm R.A."/>
            <person name="Feau N."/>
            <person name="Henrissat B."/>
            <person name="Schoch C.L."/>
            <person name="Horwitz B.A."/>
            <person name="Barry K.W."/>
            <person name="Condon B.J."/>
            <person name="Copeland A.C."/>
            <person name="Dhillon B."/>
            <person name="Glaser F."/>
            <person name="Hesse C.N."/>
            <person name="Kosti I."/>
            <person name="LaButti K."/>
            <person name="Lindquist E.A."/>
            <person name="Lucas S."/>
            <person name="Salamov A.A."/>
            <person name="Bradshaw R.E."/>
            <person name="Ciuffetti L."/>
            <person name="Hamelin R.C."/>
            <person name="Kema G.H.J."/>
            <person name="Lawrence C."/>
            <person name="Scott J.A."/>
            <person name="Spatafora J.W."/>
            <person name="Turgeon B.G."/>
            <person name="de Wit P.J.G.M."/>
            <person name="Zhong S."/>
            <person name="Goodwin S.B."/>
            <person name="Grigoriev I.V."/>
        </authorList>
    </citation>
    <scope>NUCLEOTIDE SEQUENCE [LARGE SCALE GENOMIC DNA]</scope>
    <source>
        <strain evidence="2">28A</strain>
    </source>
</reference>
<name>R0KSD0_EXST2</name>
<dbReference type="Gene3D" id="3.30.70.100">
    <property type="match status" value="1"/>
</dbReference>
<sequence length="107" mass="12245">MPKIVRLTLLKVADKDTIQQAINHYSTLTQDAKKDGNNYIQLAQANATYEDDRSQGYNLLIRCIFNSVDDMNYFDQQDESHAKIKEMLMPKMDGKPLIIYSDMQGGP</sequence>
<dbReference type="AlphaFoldDB" id="R0KSD0"/>
<dbReference type="Proteomes" id="UP000016935">
    <property type="component" value="Unassembled WGS sequence"/>
</dbReference>
<proteinExistence type="predicted"/>
<protein>
    <recommendedName>
        <fullName evidence="3">Stress-response A/B barrel domain-containing protein</fullName>
    </recommendedName>
</protein>
<reference evidence="1 2" key="2">
    <citation type="journal article" date="2013" name="PLoS Genet.">
        <title>Comparative genome structure, secondary metabolite, and effector coding capacity across Cochliobolus pathogens.</title>
        <authorList>
            <person name="Condon B.J."/>
            <person name="Leng Y."/>
            <person name="Wu D."/>
            <person name="Bushley K.E."/>
            <person name="Ohm R.A."/>
            <person name="Otillar R."/>
            <person name="Martin J."/>
            <person name="Schackwitz W."/>
            <person name="Grimwood J."/>
            <person name="MohdZainudin N."/>
            <person name="Xue C."/>
            <person name="Wang R."/>
            <person name="Manning V.A."/>
            <person name="Dhillon B."/>
            <person name="Tu Z.J."/>
            <person name="Steffenson B.J."/>
            <person name="Salamov A."/>
            <person name="Sun H."/>
            <person name="Lowry S."/>
            <person name="LaButti K."/>
            <person name="Han J."/>
            <person name="Copeland A."/>
            <person name="Lindquist E."/>
            <person name="Barry K."/>
            <person name="Schmutz J."/>
            <person name="Baker S.E."/>
            <person name="Ciuffetti L.M."/>
            <person name="Grigoriev I.V."/>
            <person name="Zhong S."/>
            <person name="Turgeon B.G."/>
        </authorList>
    </citation>
    <scope>NUCLEOTIDE SEQUENCE [LARGE SCALE GENOMIC DNA]</scope>
    <source>
        <strain evidence="2">28A</strain>
    </source>
</reference>